<dbReference type="SUPFAM" id="SSF56436">
    <property type="entry name" value="C-type lectin-like"/>
    <property type="match status" value="1"/>
</dbReference>
<feature type="domain" description="Sulfatase-modifying factor enzyme-like" evidence="1">
    <location>
        <begin position="45"/>
        <end position="265"/>
    </location>
</feature>
<name>A0A2A2MHC3_9GAMM</name>
<dbReference type="PROSITE" id="PS51257">
    <property type="entry name" value="PROKAR_LIPOPROTEIN"/>
    <property type="match status" value="1"/>
</dbReference>
<dbReference type="InterPro" id="IPR005532">
    <property type="entry name" value="SUMF_dom"/>
</dbReference>
<dbReference type="PANTHER" id="PTHR23150:SF19">
    <property type="entry name" value="FORMYLGLYCINE-GENERATING ENZYME"/>
    <property type="match status" value="1"/>
</dbReference>
<evidence type="ECO:0000313" key="3">
    <source>
        <dbReference type="Proteomes" id="UP000218796"/>
    </source>
</evidence>
<gene>
    <name evidence="2" type="ORF">CJD50_03375</name>
</gene>
<evidence type="ECO:0000313" key="2">
    <source>
        <dbReference type="EMBL" id="PAV98524.1"/>
    </source>
</evidence>
<proteinExistence type="predicted"/>
<dbReference type="InterPro" id="IPR016187">
    <property type="entry name" value="CTDL_fold"/>
</dbReference>
<keyword evidence="3" id="KW-1185">Reference proteome</keyword>
<accession>A0A2A2MHC3</accession>
<dbReference type="AlphaFoldDB" id="A0A2A2MHC3"/>
<dbReference type="RefSeq" id="WP_095661442.1">
    <property type="nucleotide sequence ID" value="NZ_NQMS01000001.1"/>
</dbReference>
<dbReference type="PANTHER" id="PTHR23150">
    <property type="entry name" value="SULFATASE MODIFYING FACTOR 1, 2"/>
    <property type="match status" value="1"/>
</dbReference>
<comment type="caution">
    <text evidence="2">The sequence shown here is derived from an EMBL/GenBank/DDBJ whole genome shotgun (WGS) entry which is preliminary data.</text>
</comment>
<dbReference type="InterPro" id="IPR042095">
    <property type="entry name" value="SUMF_sf"/>
</dbReference>
<dbReference type="Gene3D" id="3.90.1580.10">
    <property type="entry name" value="paralog of FGE (formylglycine-generating enzyme)"/>
    <property type="match status" value="1"/>
</dbReference>
<dbReference type="EMBL" id="NQMS01000001">
    <property type="protein sequence ID" value="PAV98524.1"/>
    <property type="molecule type" value="Genomic_DNA"/>
</dbReference>
<reference evidence="2 3" key="1">
    <citation type="submission" date="2017-08" db="EMBL/GenBank/DDBJ databases">
        <title>Draft Genome Sequence of Hafnia alvei CITHA-6 Isolated from Raw Bovine Milk.</title>
        <authorList>
            <person name="Culligan E.P."/>
            <person name="Mcsweeney A."/>
            <person name="O'Doherty C."/>
            <person name="Gleeson E."/>
            <person name="O'Riordan D."/>
            <person name="Sleator R.D."/>
        </authorList>
    </citation>
    <scope>NUCLEOTIDE SEQUENCE [LARGE SCALE GENOMIC DNA]</scope>
    <source>
        <strain evidence="2 3">CITHA-6</strain>
    </source>
</reference>
<dbReference type="Proteomes" id="UP000218796">
    <property type="component" value="Unassembled WGS sequence"/>
</dbReference>
<organism evidence="2 3">
    <name type="scientific">Hafnia paralvei</name>
    <dbReference type="NCBI Taxonomy" id="546367"/>
    <lineage>
        <taxon>Bacteria</taxon>
        <taxon>Pseudomonadati</taxon>
        <taxon>Pseudomonadota</taxon>
        <taxon>Gammaproteobacteria</taxon>
        <taxon>Enterobacterales</taxon>
        <taxon>Hafniaceae</taxon>
        <taxon>Hafnia</taxon>
    </lineage>
</organism>
<evidence type="ECO:0000259" key="1">
    <source>
        <dbReference type="Pfam" id="PF03781"/>
    </source>
</evidence>
<dbReference type="OrthoDB" id="9768004at2"/>
<protein>
    <recommendedName>
        <fullName evidence="1">Sulfatase-modifying factor enzyme-like domain-containing protein</fullName>
    </recommendedName>
</protein>
<dbReference type="GO" id="GO:0120147">
    <property type="term" value="F:formylglycine-generating oxidase activity"/>
    <property type="evidence" value="ECO:0007669"/>
    <property type="project" value="TreeGrafter"/>
</dbReference>
<sequence>MLCRISFLGVLVLLTSGCDENDTHHDKIDDKNIQLEKYISQIKSQLVYVKGGEFLMGDFGEQYGKEHLPYDANPDSKPLHKVELTSYSISKFKVDNSEYKNYLRFVGSGGREITEASGLKEMWEEYSSMDNTPAHVDWHEADAYCQWLAKVTKLPFALPTEAQWEYAARNRGQFVIAPTNDGTIRATDGEEKNVATEKDSKAYSQKMGTSLSIYSPLPGDLYPPNPLGIYDMAGNGWEWIKDWYDPNYYSHSPVNNPQGPEKPIFKGRKGDFEKVMRGQDFSGPGRGLTVIRYHADPDSKNYIPLDKTVRCVVNSPEPIK</sequence>
<dbReference type="Pfam" id="PF03781">
    <property type="entry name" value="FGE-sulfatase"/>
    <property type="match status" value="1"/>
</dbReference>
<dbReference type="InterPro" id="IPR051043">
    <property type="entry name" value="Sulfatase_Mod_Factor_Kinase"/>
</dbReference>